<dbReference type="PATRIC" id="fig|1544798.3.peg.703"/>
<dbReference type="PANTHER" id="PTHR35038">
    <property type="entry name" value="DISSIMILATORY SULFITE REDUCTASE SIRA"/>
    <property type="match status" value="1"/>
</dbReference>
<keyword evidence="2" id="KW-1133">Transmembrane helix</keyword>
<dbReference type="Pfam" id="PF13435">
    <property type="entry name" value="Cytochrome_C554"/>
    <property type="match status" value="1"/>
</dbReference>
<dbReference type="GO" id="GO:0022904">
    <property type="term" value="P:respiratory electron transport chain"/>
    <property type="evidence" value="ECO:0007669"/>
    <property type="project" value="InterPro"/>
</dbReference>
<dbReference type="InterPro" id="IPR023155">
    <property type="entry name" value="Cyt_c-552/4"/>
</dbReference>
<keyword evidence="1" id="KW-0732">Signal</keyword>
<dbReference type="SUPFAM" id="SSF48695">
    <property type="entry name" value="Multiheme cytochromes"/>
    <property type="match status" value="3"/>
</dbReference>
<gene>
    <name evidence="4" type="ORF">LH29_03415</name>
</gene>
<keyword evidence="5" id="KW-1185">Reference proteome</keyword>
<dbReference type="InterPro" id="IPR051829">
    <property type="entry name" value="Multiheme_Cytochr_ET"/>
</dbReference>
<feature type="transmembrane region" description="Helical" evidence="2">
    <location>
        <begin position="57"/>
        <end position="77"/>
    </location>
</feature>
<feature type="transmembrane region" description="Helical" evidence="2">
    <location>
        <begin position="180"/>
        <end position="200"/>
    </location>
</feature>
<feature type="transmembrane region" description="Helical" evidence="2">
    <location>
        <begin position="89"/>
        <end position="110"/>
    </location>
</feature>
<feature type="domain" description="Cytochrome b/b6 N-terminal region profile" evidence="3">
    <location>
        <begin position="1"/>
        <end position="207"/>
    </location>
</feature>
<dbReference type="PROSITE" id="PS51002">
    <property type="entry name" value="CYTB_NTER"/>
    <property type="match status" value="1"/>
</dbReference>
<keyword evidence="2" id="KW-0472">Membrane</keyword>
<dbReference type="STRING" id="1544798.LH29_03415"/>
<protein>
    <recommendedName>
        <fullName evidence="3">Cytochrome b/b6 N-terminal region profile domain-containing protein</fullName>
    </recommendedName>
</protein>
<dbReference type="Proteomes" id="UP000032544">
    <property type="component" value="Unassembled WGS sequence"/>
</dbReference>
<dbReference type="AlphaFoldDB" id="A0A0D8JC90"/>
<accession>A0A0D8JC90</accession>
<evidence type="ECO:0000256" key="1">
    <source>
        <dbReference type="ARBA" id="ARBA00022729"/>
    </source>
</evidence>
<dbReference type="GO" id="GO:0009055">
    <property type="term" value="F:electron transfer activity"/>
    <property type="evidence" value="ECO:0007669"/>
    <property type="project" value="InterPro"/>
</dbReference>
<dbReference type="GO" id="GO:0016491">
    <property type="term" value="F:oxidoreductase activity"/>
    <property type="evidence" value="ECO:0007669"/>
    <property type="project" value="InterPro"/>
</dbReference>
<dbReference type="GO" id="GO:0016020">
    <property type="term" value="C:membrane"/>
    <property type="evidence" value="ECO:0007669"/>
    <property type="project" value="InterPro"/>
</dbReference>
<sequence>MAKKNDKTTFGTVAVALFWLVILSGILLAVPFNVESPYLSVSTMIVANPWAALIRNYHYWSSQFFIVFSLIHLYDHFHYKEKIGLKKGMAFRLSIGVLIIFLAMITGFLLKGDSDSEQARQILQTLAERVPLIGQSLAFSLLGHPESYQLIYVHHIATFTVFIAVIMIEHSRRKYWPPVLDFVVSAVAVLAFSYLFSAPLHDNLNPAVKGPWYFVGFQEILHWLSHPAWSLLLFLLLLVLLYLVNSAQGKTMFLSKRSLLVFTAFYLVLTIIGLFFRGERWQWKNPWQENYRYEVLNNFKSPRVKLTPQFELRTAIVSPVIQGRKESCLACHSETHGLTDSHSPEAIGCVSCHGGNPFATGKNQSHNNMILIPGNLATAPQSCGTTQCHPEIVERVPTGLMATLSGMISVDRFVFNEQDNPDELANVHHLGNSAADEHLRNLCVRCHLGNPKTEYGPVNEGSRGGGCLACHLNYSPEAEAALAMVRDTIINAHPSISLAISNNHCFGCHSRSGRISTSYEGWHETTLEAKQMPTNDNNYRLIEGERVFIKKQQDVHHELGMECIDCHHSYEVMGDGTLYAHQEDQADVQCIDCHFDGDAKTIKAENLDNESAIIAALRLGNISGKEFLLTGKRNHALVNTFVENDTAFLQTKNSKIKMALTRPAEVCTRSNAHSDLACSSCHSSWVPTCIGCHNEYDPNEPSYNMVANKEQTGGWVEFFGEYEAKLPSLGMRTEGEKSEVIPVAPGMILTIDKSAYTDDADNSTIFHRLYAPVAPHTTTKEGRDCKSCHNSSLAIGYGEGKLEYEMADGKGKWTFSPLYQRDVNDGLPADAWIDFLQTRTGKVATRSNVSPLSVKQQQAILTVGACLTCHDDDSKIMQATLNNFEEQLQKRSSACILPEWK</sequence>
<dbReference type="InterPro" id="IPR005797">
    <property type="entry name" value="Cyt_b/b6_N"/>
</dbReference>
<evidence type="ECO:0000259" key="3">
    <source>
        <dbReference type="PROSITE" id="PS51002"/>
    </source>
</evidence>
<evidence type="ECO:0000313" key="5">
    <source>
        <dbReference type="Proteomes" id="UP000032544"/>
    </source>
</evidence>
<dbReference type="InterPro" id="IPR036280">
    <property type="entry name" value="Multihaem_cyt_sf"/>
</dbReference>
<dbReference type="InterPro" id="IPR027387">
    <property type="entry name" value="Cytb/b6-like_sf"/>
</dbReference>
<dbReference type="OrthoDB" id="627427at2"/>
<organism evidence="4 5">
    <name type="scientific">Draconibacterium sediminis</name>
    <dbReference type="NCBI Taxonomy" id="1544798"/>
    <lineage>
        <taxon>Bacteria</taxon>
        <taxon>Pseudomonadati</taxon>
        <taxon>Bacteroidota</taxon>
        <taxon>Bacteroidia</taxon>
        <taxon>Marinilabiliales</taxon>
        <taxon>Prolixibacteraceae</taxon>
        <taxon>Draconibacterium</taxon>
    </lineage>
</organism>
<name>A0A0D8JC90_9BACT</name>
<keyword evidence="2" id="KW-0812">Transmembrane</keyword>
<feature type="transmembrane region" description="Helical" evidence="2">
    <location>
        <begin position="150"/>
        <end position="168"/>
    </location>
</feature>
<comment type="caution">
    <text evidence="4">The sequence shown here is derived from an EMBL/GenBank/DDBJ whole genome shotgun (WGS) entry which is preliminary data.</text>
</comment>
<proteinExistence type="predicted"/>
<dbReference type="Pfam" id="PF00033">
    <property type="entry name" value="Cytochrome_B"/>
    <property type="match status" value="1"/>
</dbReference>
<dbReference type="PANTHER" id="PTHR35038:SF8">
    <property type="entry name" value="C-TYPE POLYHEME CYTOCHROME OMCC"/>
    <property type="match status" value="1"/>
</dbReference>
<reference evidence="4 5" key="1">
    <citation type="submission" date="2014-09" db="EMBL/GenBank/DDBJ databases">
        <title>Draft Genome Sequence of Draconibacterium sp. JN14CK-3.</title>
        <authorList>
            <person name="Dong C."/>
            <person name="Lai Q."/>
            <person name="Shao Z."/>
        </authorList>
    </citation>
    <scope>NUCLEOTIDE SEQUENCE [LARGE SCALE GENOMIC DNA]</scope>
    <source>
        <strain evidence="4 5">JN14CK-3</strain>
    </source>
</reference>
<dbReference type="SUPFAM" id="SSF81342">
    <property type="entry name" value="Transmembrane di-heme cytochromes"/>
    <property type="match status" value="1"/>
</dbReference>
<dbReference type="EMBL" id="JRHC01000001">
    <property type="protein sequence ID" value="KJF44542.1"/>
    <property type="molecule type" value="Genomic_DNA"/>
</dbReference>
<feature type="transmembrane region" description="Helical" evidence="2">
    <location>
        <begin position="12"/>
        <end position="34"/>
    </location>
</feature>
<evidence type="ECO:0000313" key="4">
    <source>
        <dbReference type="EMBL" id="KJF44542.1"/>
    </source>
</evidence>
<dbReference type="Gene3D" id="1.20.810.10">
    <property type="entry name" value="Cytochrome Bc1 Complex, Chain C"/>
    <property type="match status" value="1"/>
</dbReference>
<feature type="transmembrane region" description="Helical" evidence="2">
    <location>
        <begin position="220"/>
        <end position="245"/>
    </location>
</feature>
<dbReference type="InterPro" id="IPR016174">
    <property type="entry name" value="Di-haem_cyt_TM"/>
</dbReference>
<evidence type="ECO:0000256" key="2">
    <source>
        <dbReference type="SAM" id="Phobius"/>
    </source>
</evidence>
<feature type="transmembrane region" description="Helical" evidence="2">
    <location>
        <begin position="257"/>
        <end position="276"/>
    </location>
</feature>
<dbReference type="RefSeq" id="WP_045026089.1">
    <property type="nucleotide sequence ID" value="NZ_JRHC01000001.1"/>
</dbReference>